<dbReference type="SUPFAM" id="SSF46689">
    <property type="entry name" value="Homeodomain-like"/>
    <property type="match status" value="1"/>
</dbReference>
<dbReference type="AlphaFoldDB" id="A0A5M9HVL8"/>
<dbReference type="Proteomes" id="UP000322025">
    <property type="component" value="Unassembled WGS sequence"/>
</dbReference>
<dbReference type="InterPro" id="IPR009057">
    <property type="entry name" value="Homeodomain-like_sf"/>
</dbReference>
<feature type="domain" description="Insertion element IS150 protein InsJ-like helix-turn-helix" evidence="1">
    <location>
        <begin position="62"/>
        <end position="103"/>
    </location>
</feature>
<comment type="caution">
    <text evidence="2">The sequence shown here is derived from an EMBL/GenBank/DDBJ whole genome shotgun (WGS) entry which is preliminary data.</text>
</comment>
<keyword evidence="3" id="KW-1185">Reference proteome</keyword>
<protein>
    <submittedName>
        <fullName evidence="2">Transposase</fullName>
    </submittedName>
</protein>
<organism evidence="2 3">
    <name type="scientific">Mediterraneibacter catenae</name>
    <dbReference type="NCBI Taxonomy" id="2594882"/>
    <lineage>
        <taxon>Bacteria</taxon>
        <taxon>Bacillati</taxon>
        <taxon>Bacillota</taxon>
        <taxon>Clostridia</taxon>
        <taxon>Lachnospirales</taxon>
        <taxon>Lachnospiraceae</taxon>
        <taxon>Mediterraneibacter</taxon>
    </lineage>
</organism>
<evidence type="ECO:0000313" key="2">
    <source>
        <dbReference type="EMBL" id="KAA8501030.1"/>
    </source>
</evidence>
<dbReference type="InterPro" id="IPR055247">
    <property type="entry name" value="InsJ-like_HTH"/>
</dbReference>
<accession>A0A5M9HVL8</accession>
<evidence type="ECO:0000313" key="3">
    <source>
        <dbReference type="Proteomes" id="UP000322025"/>
    </source>
</evidence>
<name>A0A5M9HVL8_9FIRM</name>
<dbReference type="RefSeq" id="WP_087151522.1">
    <property type="nucleotide sequence ID" value="NZ_VMSO01000013.1"/>
</dbReference>
<sequence>MKYTKEQIAIALQMLGATGFPRKVIEILGYPSNPMLYHWRKKYPELYNSPQVKHWKQASSEFKLEIIQRCFIDGENVKSVSEEIGYTPSSIYGWYRRYRKKGIFPSMKKSDKHTVTPNAANAENIDDLKAQMLEMQMEIDILKETINV</sequence>
<dbReference type="InterPro" id="IPR036388">
    <property type="entry name" value="WH-like_DNA-bd_sf"/>
</dbReference>
<dbReference type="EMBL" id="VMSO01000013">
    <property type="protein sequence ID" value="KAA8501030.1"/>
    <property type="molecule type" value="Genomic_DNA"/>
</dbReference>
<dbReference type="OrthoDB" id="568465at2"/>
<dbReference type="Gene3D" id="1.10.10.10">
    <property type="entry name" value="Winged helix-like DNA-binding domain superfamily/Winged helix DNA-binding domain"/>
    <property type="match status" value="1"/>
</dbReference>
<dbReference type="Pfam" id="PF13518">
    <property type="entry name" value="HTH_28"/>
    <property type="match status" value="1"/>
</dbReference>
<gene>
    <name evidence="2" type="ORF">FNY66_10530</name>
</gene>
<evidence type="ECO:0000259" key="1">
    <source>
        <dbReference type="Pfam" id="PF13518"/>
    </source>
</evidence>
<proteinExistence type="predicted"/>
<reference evidence="2" key="1">
    <citation type="submission" date="2019-07" db="EMBL/GenBank/DDBJ databases">
        <authorList>
            <person name="Wongkuna S."/>
            <person name="Scaria J."/>
        </authorList>
    </citation>
    <scope>NUCLEOTIDE SEQUENCE [LARGE SCALE GENOMIC DNA]</scope>
    <source>
        <strain evidence="2">SW178</strain>
    </source>
</reference>